<dbReference type="InterPro" id="IPR011856">
    <property type="entry name" value="tRNA_endonuc-like_dom_sf"/>
</dbReference>
<dbReference type="Gene3D" id="3.40.1350.10">
    <property type="match status" value="1"/>
</dbReference>
<evidence type="ECO:0000313" key="2">
    <source>
        <dbReference type="EMBL" id="MBP1992537.1"/>
    </source>
</evidence>
<accession>A0ABS4IY84</accession>
<gene>
    <name evidence="2" type="ORF">J2Z66_004146</name>
</gene>
<name>A0ABS4IY84_9BACL</name>
<dbReference type="Proteomes" id="UP001519287">
    <property type="component" value="Unassembled WGS sequence"/>
</dbReference>
<dbReference type="RefSeq" id="WP_209973637.1">
    <property type="nucleotide sequence ID" value="NZ_JAGGLB010000014.1"/>
</dbReference>
<dbReference type="SUPFAM" id="SSF52980">
    <property type="entry name" value="Restriction endonuclease-like"/>
    <property type="match status" value="1"/>
</dbReference>
<evidence type="ECO:0000259" key="1">
    <source>
        <dbReference type="Pfam" id="PF04471"/>
    </source>
</evidence>
<dbReference type="InterPro" id="IPR007560">
    <property type="entry name" value="Restrct_endonuc_IV_Mrr"/>
</dbReference>
<proteinExistence type="predicted"/>
<evidence type="ECO:0000313" key="3">
    <source>
        <dbReference type="Proteomes" id="UP001519287"/>
    </source>
</evidence>
<protein>
    <recommendedName>
        <fullName evidence="1">Restriction endonuclease type IV Mrr domain-containing protein</fullName>
    </recommendedName>
</protein>
<dbReference type="EMBL" id="JAGGLB010000014">
    <property type="protein sequence ID" value="MBP1992537.1"/>
    <property type="molecule type" value="Genomic_DNA"/>
</dbReference>
<keyword evidence="3" id="KW-1185">Reference proteome</keyword>
<feature type="domain" description="Restriction endonuclease type IV Mrr" evidence="1">
    <location>
        <begin position="7"/>
        <end position="114"/>
    </location>
</feature>
<reference evidence="2 3" key="1">
    <citation type="submission" date="2021-03" db="EMBL/GenBank/DDBJ databases">
        <title>Genomic Encyclopedia of Type Strains, Phase IV (KMG-IV): sequencing the most valuable type-strain genomes for metagenomic binning, comparative biology and taxonomic classification.</title>
        <authorList>
            <person name="Goeker M."/>
        </authorList>
    </citation>
    <scope>NUCLEOTIDE SEQUENCE [LARGE SCALE GENOMIC DNA]</scope>
    <source>
        <strain evidence="2 3">DSM 26048</strain>
    </source>
</reference>
<sequence>MSRKGDVFEKAVASIQSKIDPNSKVTHDEKIVDKYGHFRQFDVVIRGKLGGRNLLGVIECKDWKAKVDLPVIDAFLTKMRGVNAHFGIIASNSGFTKSSLEKCKMEQIGAISLIPNENTGVGFAIKMSVCAREYSWTNMYAEMSGTGYVVIDRNTTIEEMFVKGKEDFSLADWFRYHLDNEYEHDDYVGDYRKEITFVKPQLIIAKGYEFPVSKFVFCASRIVKYKHRYINVNGDGMYEWNDDCLLIPPGGEVLFGPFTNDPSDWEEYEGEELKREGFDFIVAAIVRLYYDEKVPFDISKL</sequence>
<dbReference type="Pfam" id="PF04471">
    <property type="entry name" value="Mrr_cat"/>
    <property type="match status" value="1"/>
</dbReference>
<comment type="caution">
    <text evidence="2">The sequence shown here is derived from an EMBL/GenBank/DDBJ whole genome shotgun (WGS) entry which is preliminary data.</text>
</comment>
<organism evidence="2 3">
    <name type="scientific">Paenibacillus eucommiae</name>
    <dbReference type="NCBI Taxonomy" id="1355755"/>
    <lineage>
        <taxon>Bacteria</taxon>
        <taxon>Bacillati</taxon>
        <taxon>Bacillota</taxon>
        <taxon>Bacilli</taxon>
        <taxon>Bacillales</taxon>
        <taxon>Paenibacillaceae</taxon>
        <taxon>Paenibacillus</taxon>
    </lineage>
</organism>
<dbReference type="InterPro" id="IPR011335">
    <property type="entry name" value="Restrct_endonuc-II-like"/>
</dbReference>